<protein>
    <recommendedName>
        <fullName evidence="2">Ribosomal protein mS38 C-terminal domain-containing protein</fullName>
    </recommendedName>
</protein>
<organism evidence="3 4">
    <name type="scientific">Acrasis kona</name>
    <dbReference type="NCBI Taxonomy" id="1008807"/>
    <lineage>
        <taxon>Eukaryota</taxon>
        <taxon>Discoba</taxon>
        <taxon>Heterolobosea</taxon>
        <taxon>Tetramitia</taxon>
        <taxon>Eutetramitia</taxon>
        <taxon>Acrasidae</taxon>
        <taxon>Acrasis</taxon>
    </lineage>
</organism>
<name>A0AAW2ZBH6_9EUKA</name>
<dbReference type="InterPro" id="IPR013177">
    <property type="entry name" value="Ribosomal_mS38_C"/>
</dbReference>
<feature type="region of interest" description="Disordered" evidence="1">
    <location>
        <begin position="98"/>
        <end position="127"/>
    </location>
</feature>
<evidence type="ECO:0000313" key="3">
    <source>
        <dbReference type="EMBL" id="KAL0487232.1"/>
    </source>
</evidence>
<dbReference type="AlphaFoldDB" id="A0AAW2ZBH6"/>
<gene>
    <name evidence="3" type="ORF">AKO1_001132</name>
</gene>
<comment type="caution">
    <text evidence="3">The sequence shown here is derived from an EMBL/GenBank/DDBJ whole genome shotgun (WGS) entry which is preliminary data.</text>
</comment>
<dbReference type="EMBL" id="JAOPGA020001325">
    <property type="protein sequence ID" value="KAL0487232.1"/>
    <property type="molecule type" value="Genomic_DNA"/>
</dbReference>
<reference evidence="3 4" key="1">
    <citation type="submission" date="2024-03" db="EMBL/GenBank/DDBJ databases">
        <title>The Acrasis kona genome and developmental transcriptomes reveal deep origins of eukaryotic multicellular pathways.</title>
        <authorList>
            <person name="Sheikh S."/>
            <person name="Fu C.-J."/>
            <person name="Brown M.W."/>
            <person name="Baldauf S.L."/>
        </authorList>
    </citation>
    <scope>NUCLEOTIDE SEQUENCE [LARGE SCALE GENOMIC DNA]</scope>
    <source>
        <strain evidence="3 4">ATCC MYA-3509</strain>
    </source>
</reference>
<proteinExistence type="predicted"/>
<accession>A0AAW2ZBH6</accession>
<evidence type="ECO:0000256" key="1">
    <source>
        <dbReference type="SAM" id="MobiDB-lite"/>
    </source>
</evidence>
<evidence type="ECO:0000313" key="4">
    <source>
        <dbReference type="Proteomes" id="UP001431209"/>
    </source>
</evidence>
<sequence>MLSFPSVRSLCRHAHKIISTNQSLRKLHVEPPRITNNSWGNLRYPSIIQPTHNTEVTMPSTSLYIRDVFERPEISIPYQPRITIQDRIKHEVYCDSVKRKRKKKMNRHHYRKRLKKTRSLRRKLGKA</sequence>
<dbReference type="SMART" id="SM01155">
    <property type="entry name" value="DUF1713"/>
    <property type="match status" value="1"/>
</dbReference>
<dbReference type="Pfam" id="PF08213">
    <property type="entry name" value="COX24_C"/>
    <property type="match status" value="1"/>
</dbReference>
<feature type="domain" description="Ribosomal protein mS38 C-terminal" evidence="2">
    <location>
        <begin position="93"/>
        <end position="126"/>
    </location>
</feature>
<dbReference type="Proteomes" id="UP001431209">
    <property type="component" value="Unassembled WGS sequence"/>
</dbReference>
<evidence type="ECO:0000259" key="2">
    <source>
        <dbReference type="SMART" id="SM01155"/>
    </source>
</evidence>
<keyword evidence="4" id="KW-1185">Reference proteome</keyword>